<feature type="binding site" evidence="6">
    <location>
        <position position="76"/>
    </location>
    <ligand>
        <name>substrate</name>
    </ligand>
</feature>
<feature type="binding site" evidence="6">
    <location>
        <position position="104"/>
    </location>
    <ligand>
        <name>a divalent metal cation</name>
        <dbReference type="ChEBI" id="CHEBI:60240"/>
        <label>1</label>
    </ligand>
</feature>
<dbReference type="NCBIfam" id="TIGR00500">
    <property type="entry name" value="met_pdase_I"/>
    <property type="match status" value="1"/>
</dbReference>
<feature type="binding site" evidence="6">
    <location>
        <position position="104"/>
    </location>
    <ligand>
        <name>a divalent metal cation</name>
        <dbReference type="ChEBI" id="CHEBI:60240"/>
        <label>2</label>
        <note>catalytic</note>
    </ligand>
</feature>
<dbReference type="PANTHER" id="PTHR43330">
    <property type="entry name" value="METHIONINE AMINOPEPTIDASE"/>
    <property type="match status" value="1"/>
</dbReference>
<comment type="cofactor">
    <cofactor evidence="6">
        <name>Co(2+)</name>
        <dbReference type="ChEBI" id="CHEBI:48828"/>
    </cofactor>
    <cofactor evidence="6">
        <name>Zn(2+)</name>
        <dbReference type="ChEBI" id="CHEBI:29105"/>
    </cofactor>
    <cofactor evidence="6">
        <name>Mn(2+)</name>
        <dbReference type="ChEBI" id="CHEBI:29035"/>
    </cofactor>
    <cofactor evidence="6">
        <name>Fe(2+)</name>
        <dbReference type="ChEBI" id="CHEBI:29033"/>
    </cofactor>
    <text evidence="6">Binds 2 divalent metal cations per subunit. Has a high-affinity and a low affinity metal-binding site. The true nature of the physiological cofactor is under debate. The enzyme is active with cobalt, zinc, manganese or divalent iron ions. Most likely, methionine aminopeptidases function as mononuclear Fe(2+)-metalloproteases under physiological conditions, and the catalytically relevant metal-binding site has been assigned to the histidine-containing high-affinity site.</text>
</comment>
<comment type="similarity">
    <text evidence="6">Belongs to the peptidase M24A family. Methionine aminopeptidase type 1 subfamily.</text>
</comment>
<dbReference type="PRINTS" id="PR00599">
    <property type="entry name" value="MAPEPTIDASE"/>
</dbReference>
<evidence type="ECO:0000256" key="3">
    <source>
        <dbReference type="ARBA" id="ARBA00022670"/>
    </source>
</evidence>
<keyword evidence="4 6" id="KW-0479">Metal-binding</keyword>
<dbReference type="EMBL" id="AGDV01000004">
    <property type="protein sequence ID" value="EMB35366.1"/>
    <property type="molecule type" value="Genomic_DNA"/>
</dbReference>
<dbReference type="InterPro" id="IPR001714">
    <property type="entry name" value="Pept_M24_MAP"/>
</dbReference>
<comment type="catalytic activity">
    <reaction evidence="6 7">
        <text>Release of N-terminal amino acids, preferentially methionine, from peptides and arylamides.</text>
        <dbReference type="EC" id="3.4.11.18"/>
    </reaction>
</comment>
<sequence>MIIIKTEEQINGIRKSCKALAQLFEELKPVIKPGISTKELDDFCVNYIKKIGGVPAWYSEGFPGAACISINEEVIHGIPGKRIVKDGDLVSMDIGIDLGGYISDSCVTYPVGNVSKENLKLLEVTTKCLYAGIEACKAGKRVSDISKAVFNLASAHNYGVVYDYCGHGVGLGVHEDPSIPNVPERMRPNPRLRAGMVVAIEPMINMGTADVEVKKDGWTVVTADRSVSCHMEHTVAIFEDHTEILSQL</sequence>
<comment type="subunit">
    <text evidence="6">Monomer.</text>
</comment>
<proteinExistence type="inferred from homology"/>
<feature type="binding site" evidence="6">
    <location>
        <position position="232"/>
    </location>
    <ligand>
        <name>a divalent metal cation</name>
        <dbReference type="ChEBI" id="CHEBI:60240"/>
        <label>1</label>
    </ligand>
</feature>
<feature type="binding site" evidence="6">
    <location>
        <position position="201"/>
    </location>
    <ligand>
        <name>a divalent metal cation</name>
        <dbReference type="ChEBI" id="CHEBI:60240"/>
        <label>2</label>
        <note>catalytic</note>
    </ligand>
</feature>
<comment type="function">
    <text evidence="1 6">Removes the N-terminal methionine from nascent proteins. The N-terminal methionine is often cleaved when the second residue in the primary sequence is small and uncharged (Met-Ala-, Cys, Gly, Pro, Ser, Thr, or Val). Requires deformylation of the N(alpha)-formylated initiator methionine before it can be hydrolyzed.</text>
</comment>
<dbReference type="GO" id="GO:0004239">
    <property type="term" value="F:initiator methionyl aminopeptidase activity"/>
    <property type="evidence" value="ECO:0007669"/>
    <property type="project" value="UniProtKB-UniRule"/>
</dbReference>
<feature type="domain" description="Peptidase M24" evidence="8">
    <location>
        <begin position="12"/>
        <end position="237"/>
    </location>
</feature>
<feature type="binding site" evidence="6">
    <location>
        <position position="174"/>
    </location>
    <ligand>
        <name>substrate</name>
    </ligand>
</feature>
<dbReference type="RefSeq" id="WP_002669440.1">
    <property type="nucleotide sequence ID" value="NZ_CM001795.1"/>
</dbReference>
<dbReference type="InterPro" id="IPR000994">
    <property type="entry name" value="Pept_M24"/>
</dbReference>
<dbReference type="EC" id="3.4.11.18" evidence="6 7"/>
<dbReference type="AlphaFoldDB" id="A0A0E2E6S3"/>
<dbReference type="InterPro" id="IPR036005">
    <property type="entry name" value="Creatinase/aminopeptidase-like"/>
</dbReference>
<evidence type="ECO:0000256" key="2">
    <source>
        <dbReference type="ARBA" id="ARBA00022438"/>
    </source>
</evidence>
<organism evidence="9">
    <name type="scientific">Treponema denticola H-22</name>
    <dbReference type="NCBI Taxonomy" id="999432"/>
    <lineage>
        <taxon>Bacteria</taxon>
        <taxon>Pseudomonadati</taxon>
        <taxon>Spirochaetota</taxon>
        <taxon>Spirochaetia</taxon>
        <taxon>Spirochaetales</taxon>
        <taxon>Treponemataceae</taxon>
        <taxon>Treponema</taxon>
    </lineage>
</organism>
<evidence type="ECO:0000259" key="8">
    <source>
        <dbReference type="Pfam" id="PF00557"/>
    </source>
</evidence>
<evidence type="ECO:0000256" key="6">
    <source>
        <dbReference type="HAMAP-Rule" id="MF_01974"/>
    </source>
</evidence>
<dbReference type="HOGENOM" id="CLU_015857_0_1_12"/>
<evidence type="ECO:0000256" key="4">
    <source>
        <dbReference type="ARBA" id="ARBA00022723"/>
    </source>
</evidence>
<dbReference type="PATRIC" id="fig|999432.5.peg.523"/>
<comment type="caution">
    <text evidence="9">The sequence shown here is derived from an EMBL/GenBank/DDBJ whole genome shotgun (WGS) entry which is preliminary data.</text>
</comment>
<accession>A0A0E2E6S3</accession>
<feature type="binding site" evidence="6">
    <location>
        <position position="232"/>
    </location>
    <ligand>
        <name>a divalent metal cation</name>
        <dbReference type="ChEBI" id="CHEBI:60240"/>
        <label>2</label>
        <note>catalytic</note>
    </ligand>
</feature>
<dbReference type="Gene3D" id="3.90.230.10">
    <property type="entry name" value="Creatinase/methionine aminopeptidase superfamily"/>
    <property type="match status" value="1"/>
</dbReference>
<dbReference type="CDD" id="cd01086">
    <property type="entry name" value="MetAP1"/>
    <property type="match status" value="1"/>
</dbReference>
<evidence type="ECO:0000256" key="7">
    <source>
        <dbReference type="RuleBase" id="RU003653"/>
    </source>
</evidence>
<dbReference type="Pfam" id="PF00557">
    <property type="entry name" value="Peptidase_M24"/>
    <property type="match status" value="1"/>
</dbReference>
<evidence type="ECO:0000256" key="5">
    <source>
        <dbReference type="ARBA" id="ARBA00022801"/>
    </source>
</evidence>
<keyword evidence="2 6" id="KW-0031">Aminopeptidase</keyword>
<dbReference type="GO" id="GO:0005829">
    <property type="term" value="C:cytosol"/>
    <property type="evidence" value="ECO:0007669"/>
    <property type="project" value="TreeGrafter"/>
</dbReference>
<dbReference type="InterPro" id="IPR002467">
    <property type="entry name" value="Pept_M24A_MAP1"/>
</dbReference>
<dbReference type="SUPFAM" id="SSF55920">
    <property type="entry name" value="Creatinase/aminopeptidase"/>
    <property type="match status" value="1"/>
</dbReference>
<gene>
    <name evidence="6" type="primary">map</name>
    <name evidence="9" type="ORF">HMPREF9726_00507</name>
</gene>
<dbReference type="Proteomes" id="UP000011705">
    <property type="component" value="Chromosome"/>
</dbReference>
<protein>
    <recommendedName>
        <fullName evidence="6 7">Methionine aminopeptidase</fullName>
        <shortName evidence="6">MAP</shortName>
        <shortName evidence="6">MetAP</shortName>
        <ecNumber evidence="6 7">3.4.11.18</ecNumber>
    </recommendedName>
    <alternativeName>
        <fullName evidence="6">Peptidase M</fullName>
    </alternativeName>
</protein>
<evidence type="ECO:0000256" key="1">
    <source>
        <dbReference type="ARBA" id="ARBA00002521"/>
    </source>
</evidence>
<dbReference type="GO" id="GO:0046872">
    <property type="term" value="F:metal ion binding"/>
    <property type="evidence" value="ECO:0007669"/>
    <property type="project" value="UniProtKB-UniRule"/>
</dbReference>
<feature type="binding site" evidence="6">
    <location>
        <position position="93"/>
    </location>
    <ligand>
        <name>a divalent metal cation</name>
        <dbReference type="ChEBI" id="CHEBI:60240"/>
        <label>1</label>
    </ligand>
</feature>
<dbReference type="GO" id="GO:0006508">
    <property type="term" value="P:proteolysis"/>
    <property type="evidence" value="ECO:0007669"/>
    <property type="project" value="UniProtKB-KW"/>
</dbReference>
<keyword evidence="3 6" id="KW-0645">Protease</keyword>
<evidence type="ECO:0000313" key="9">
    <source>
        <dbReference type="EMBL" id="EMB35366.1"/>
    </source>
</evidence>
<dbReference type="HAMAP" id="MF_01974">
    <property type="entry name" value="MetAP_1"/>
    <property type="match status" value="1"/>
</dbReference>
<dbReference type="GO" id="GO:0070006">
    <property type="term" value="F:metalloaminopeptidase activity"/>
    <property type="evidence" value="ECO:0007669"/>
    <property type="project" value="UniProtKB-UniRule"/>
</dbReference>
<feature type="binding site" evidence="6">
    <location>
        <position position="167"/>
    </location>
    <ligand>
        <name>a divalent metal cation</name>
        <dbReference type="ChEBI" id="CHEBI:60240"/>
        <label>2</label>
        <note>catalytic</note>
    </ligand>
</feature>
<reference evidence="9" key="1">
    <citation type="submission" date="2012-01" db="EMBL/GenBank/DDBJ databases">
        <title>The Genome Sequence of Treponema denticola H-22.</title>
        <authorList>
            <consortium name="The Broad Institute Genome Sequencing Platform"/>
            <person name="Earl A."/>
            <person name="Ward D."/>
            <person name="Feldgarden M."/>
            <person name="Gevers D."/>
            <person name="Blanton J.M."/>
            <person name="Fenno C.J."/>
            <person name="Baranova O.V."/>
            <person name="Mathney J."/>
            <person name="Dewhirst F.E."/>
            <person name="Izard J."/>
            <person name="Young S.K."/>
            <person name="Zeng Q."/>
            <person name="Gargeya S."/>
            <person name="Fitzgerald M."/>
            <person name="Haas B."/>
            <person name="Abouelleil A."/>
            <person name="Alvarado L."/>
            <person name="Arachchi H.M."/>
            <person name="Berlin A."/>
            <person name="Chapman S.B."/>
            <person name="Gearin G."/>
            <person name="Goldberg J."/>
            <person name="Griggs A."/>
            <person name="Gujja S."/>
            <person name="Hansen M."/>
            <person name="Heiman D."/>
            <person name="Howarth C."/>
            <person name="Larimer J."/>
            <person name="Lui A."/>
            <person name="MacDonald P.J.P."/>
            <person name="McCowen C."/>
            <person name="Montmayeur A."/>
            <person name="Murphy C."/>
            <person name="Neiman D."/>
            <person name="Pearson M."/>
            <person name="Priest M."/>
            <person name="Roberts A."/>
            <person name="Saif S."/>
            <person name="Shea T."/>
            <person name="Sisk P."/>
            <person name="Stolte C."/>
            <person name="Sykes S."/>
            <person name="Wortman J."/>
            <person name="Nusbaum C."/>
            <person name="Birren B."/>
        </authorList>
    </citation>
    <scope>NUCLEOTIDE SEQUENCE [LARGE SCALE GENOMIC DNA]</scope>
    <source>
        <strain evidence="9">H-22</strain>
    </source>
</reference>
<dbReference type="PANTHER" id="PTHR43330:SF27">
    <property type="entry name" value="METHIONINE AMINOPEPTIDASE"/>
    <property type="match status" value="1"/>
</dbReference>
<dbReference type="PROSITE" id="PS00680">
    <property type="entry name" value="MAP_1"/>
    <property type="match status" value="1"/>
</dbReference>
<keyword evidence="5 6" id="KW-0378">Hydrolase</keyword>
<name>A0A0E2E6S3_TREDN</name>